<dbReference type="GO" id="GO:0005886">
    <property type="term" value="C:plasma membrane"/>
    <property type="evidence" value="ECO:0007669"/>
    <property type="project" value="UniProtKB-SubCell"/>
</dbReference>
<gene>
    <name evidence="4" type="ORF">NCTC4824_02744</name>
</gene>
<comment type="subunit">
    <text evidence="1">Self-associates. Interacts with SigE. Interacts with SpoIIR.</text>
</comment>
<feature type="active site" evidence="2">
    <location>
        <position position="183"/>
    </location>
</feature>
<comment type="function">
    <text evidence="1">Probable aspartic protease that is responsible for the proteolytic cleavage of the RNA polymerase sigma E factor (SigE/spoIIGB) to yield the active peptide in the mother cell during sporulation. Responds to a signal from the forespore that is triggered by the extracellular signal protein SpoIIR.</text>
</comment>
<dbReference type="GO" id="GO:0030436">
    <property type="term" value="P:asexual sporulation"/>
    <property type="evidence" value="ECO:0007669"/>
    <property type="project" value="InterPro"/>
</dbReference>
<evidence type="ECO:0000256" key="1">
    <source>
        <dbReference type="PIRNR" id="PIRNR018571"/>
    </source>
</evidence>
<protein>
    <recommendedName>
        <fullName evidence="1">Sporulation sigma-E factor-processing peptidase</fullName>
        <ecNumber evidence="1">3.4.23.-</ecNumber>
    </recommendedName>
    <alternativeName>
        <fullName evidence="1">Membrane-associated aspartic protease</fullName>
    </alternativeName>
    <alternativeName>
        <fullName evidence="1">Stage II sporulation protein GA</fullName>
    </alternativeName>
</protein>
<dbReference type="Pfam" id="PF03419">
    <property type="entry name" value="Peptidase_U4"/>
    <property type="match status" value="1"/>
</dbReference>
<keyword evidence="3" id="KW-1133">Transmembrane helix</keyword>
<dbReference type="GO" id="GO:0006508">
    <property type="term" value="P:proteolysis"/>
    <property type="evidence" value="ECO:0007669"/>
    <property type="project" value="UniProtKB-KW"/>
</dbReference>
<feature type="transmembrane region" description="Helical" evidence="3">
    <location>
        <begin position="130"/>
        <end position="147"/>
    </location>
</feature>
<comment type="subcellular location">
    <subcellularLocation>
        <location evidence="1">Cell membrane</location>
    </subcellularLocation>
</comment>
<dbReference type="AlphaFoldDB" id="A0A2X4WP93"/>
<name>A0A2X4WP93_LEDLE</name>
<dbReference type="NCBIfam" id="TIGR02854">
    <property type="entry name" value="spore_II_GA"/>
    <property type="match status" value="1"/>
</dbReference>
<evidence type="ECO:0000256" key="3">
    <source>
        <dbReference type="SAM" id="Phobius"/>
    </source>
</evidence>
<keyword evidence="1" id="KW-1003">Cell membrane</keyword>
<dbReference type="RefSeq" id="WP_066139882.1">
    <property type="nucleotide sequence ID" value="NZ_CBCSGM010000001.1"/>
</dbReference>
<reference evidence="4 5" key="1">
    <citation type="submission" date="2018-06" db="EMBL/GenBank/DDBJ databases">
        <authorList>
            <consortium name="Pathogen Informatics"/>
            <person name="Doyle S."/>
        </authorList>
    </citation>
    <scope>NUCLEOTIDE SEQUENCE [LARGE SCALE GENOMIC DNA]</scope>
    <source>
        <strain evidence="4 5">NCTC4824</strain>
    </source>
</reference>
<dbReference type="Proteomes" id="UP000249134">
    <property type="component" value="Chromosome 1"/>
</dbReference>
<dbReference type="KEGG" id="blen:NCTC4824_02744"/>
<feature type="transmembrane region" description="Helical" evidence="3">
    <location>
        <begin position="61"/>
        <end position="78"/>
    </location>
</feature>
<evidence type="ECO:0000256" key="2">
    <source>
        <dbReference type="PIRSR" id="PIRSR018571-1"/>
    </source>
</evidence>
<dbReference type="EMBL" id="LS483476">
    <property type="protein sequence ID" value="SQI60492.1"/>
    <property type="molecule type" value="Genomic_DNA"/>
</dbReference>
<dbReference type="EC" id="3.4.23.-" evidence="1"/>
<accession>A0A2X4WP93</accession>
<feature type="transmembrane region" description="Helical" evidence="3">
    <location>
        <begin position="90"/>
        <end position="110"/>
    </location>
</feature>
<dbReference type="PIRSF" id="PIRSF018571">
    <property type="entry name" value="SpoIIGA"/>
    <property type="match status" value="1"/>
</dbReference>
<proteinExistence type="inferred from homology"/>
<keyword evidence="1" id="KW-0378">Hydrolase</keyword>
<keyword evidence="1" id="KW-0749">Sporulation</keyword>
<keyword evidence="5" id="KW-1185">Reference proteome</keyword>
<evidence type="ECO:0000313" key="4">
    <source>
        <dbReference type="EMBL" id="SQI60492.1"/>
    </source>
</evidence>
<dbReference type="GO" id="GO:0004190">
    <property type="term" value="F:aspartic-type endopeptidase activity"/>
    <property type="evidence" value="ECO:0007669"/>
    <property type="project" value="UniProtKB-KW"/>
</dbReference>
<sequence length="308" mass="34222">MVVYLDVIWLLNFLVDSLLIWMTAIFLKRNIHLARILLGGLIGSLLIILSITPLATLANHPLSKIGISVIMILFAFGFKRLNYFISGLMTLYFSTFLMGGILIGIHYLLNFDIELQSAVLVNSIQGYGDPISWLFVMIGFPAAWHFSQRSTNRITVSNLVYDVLVDVDVVINDIEFSLKGLIDSGNNLYDPISKMPVMIVQASAVADQLPKEILLLASSKNDNLDAVGQIPPQWADMMRLIPATTLGQKNQLLCAFKADKMTLLENNTVKEVKKALIVFTDQELSGDQRFHCIIHPLMASDGIIQPAS</sequence>
<keyword evidence="3" id="KW-0812">Transmembrane</keyword>
<keyword evidence="1" id="KW-0064">Aspartyl protease</keyword>
<organism evidence="4 5">
    <name type="scientific">Lederbergia lenta</name>
    <name type="common">Bacillus lentus</name>
    <dbReference type="NCBI Taxonomy" id="1467"/>
    <lineage>
        <taxon>Bacteria</taxon>
        <taxon>Bacillati</taxon>
        <taxon>Bacillota</taxon>
        <taxon>Bacilli</taxon>
        <taxon>Bacillales</taxon>
        <taxon>Bacillaceae</taxon>
        <taxon>Lederbergia</taxon>
    </lineage>
</organism>
<keyword evidence="1" id="KW-0645">Protease</keyword>
<dbReference type="GO" id="GO:0030435">
    <property type="term" value="P:sporulation resulting in formation of a cellular spore"/>
    <property type="evidence" value="ECO:0007669"/>
    <property type="project" value="UniProtKB-KW"/>
</dbReference>
<comment type="similarity">
    <text evidence="1">Belongs to the peptidase U4 family.</text>
</comment>
<keyword evidence="1 3" id="KW-0472">Membrane</keyword>
<feature type="transmembrane region" description="Helical" evidence="3">
    <location>
        <begin position="34"/>
        <end position="55"/>
    </location>
</feature>
<evidence type="ECO:0000313" key="5">
    <source>
        <dbReference type="Proteomes" id="UP000249134"/>
    </source>
</evidence>
<dbReference type="InterPro" id="IPR005081">
    <property type="entry name" value="SpoIIGA"/>
</dbReference>
<feature type="transmembrane region" description="Helical" evidence="3">
    <location>
        <begin position="6"/>
        <end position="27"/>
    </location>
</feature>
<dbReference type="STRING" id="1348624.GCA_001591545_01792"/>